<organism evidence="2 3">
    <name type="scientific">Krasilnikovia cinnamomea</name>
    <dbReference type="NCBI Taxonomy" id="349313"/>
    <lineage>
        <taxon>Bacteria</taxon>
        <taxon>Bacillati</taxon>
        <taxon>Actinomycetota</taxon>
        <taxon>Actinomycetes</taxon>
        <taxon>Micromonosporales</taxon>
        <taxon>Micromonosporaceae</taxon>
        <taxon>Krasilnikovia</taxon>
    </lineage>
</organism>
<dbReference type="RefSeq" id="WP_165449370.1">
    <property type="nucleotide sequence ID" value="NZ_SHKY01000001.1"/>
</dbReference>
<keyword evidence="1" id="KW-0472">Membrane</keyword>
<dbReference type="Proteomes" id="UP000292564">
    <property type="component" value="Unassembled WGS sequence"/>
</dbReference>
<proteinExistence type="predicted"/>
<reference evidence="2 3" key="1">
    <citation type="submission" date="2019-02" db="EMBL/GenBank/DDBJ databases">
        <title>Sequencing the genomes of 1000 actinobacteria strains.</title>
        <authorList>
            <person name="Klenk H.-P."/>
        </authorList>
    </citation>
    <scope>NUCLEOTIDE SEQUENCE [LARGE SCALE GENOMIC DNA]</scope>
    <source>
        <strain evidence="2 3">DSM 45162</strain>
    </source>
</reference>
<feature type="transmembrane region" description="Helical" evidence="1">
    <location>
        <begin position="21"/>
        <end position="46"/>
    </location>
</feature>
<dbReference type="AlphaFoldDB" id="A0A4Q7ZER9"/>
<evidence type="ECO:0000256" key="1">
    <source>
        <dbReference type="SAM" id="Phobius"/>
    </source>
</evidence>
<protein>
    <submittedName>
        <fullName evidence="2">Uncharacterized protein</fullName>
    </submittedName>
</protein>
<evidence type="ECO:0000313" key="2">
    <source>
        <dbReference type="EMBL" id="RZU48784.1"/>
    </source>
</evidence>
<dbReference type="EMBL" id="SHKY01000001">
    <property type="protein sequence ID" value="RZU48784.1"/>
    <property type="molecule type" value="Genomic_DNA"/>
</dbReference>
<sequence>MLRAKWDIARAHSVKGQPPRWLNWPFLIALLVVAVVSESLFAVWLFT</sequence>
<comment type="caution">
    <text evidence="2">The sequence shown here is derived from an EMBL/GenBank/DDBJ whole genome shotgun (WGS) entry which is preliminary data.</text>
</comment>
<keyword evidence="3" id="KW-1185">Reference proteome</keyword>
<keyword evidence="1" id="KW-0812">Transmembrane</keyword>
<name>A0A4Q7ZER9_9ACTN</name>
<evidence type="ECO:0000313" key="3">
    <source>
        <dbReference type="Proteomes" id="UP000292564"/>
    </source>
</evidence>
<keyword evidence="1" id="KW-1133">Transmembrane helix</keyword>
<gene>
    <name evidence="2" type="ORF">EV385_0508</name>
</gene>
<accession>A0A4Q7ZER9</accession>